<dbReference type="RefSeq" id="WP_265590533.1">
    <property type="nucleotide sequence ID" value="NZ_BQKC01000001.1"/>
</dbReference>
<name>A0AAV5B0I3_9ACTN</name>
<protein>
    <submittedName>
        <fullName evidence="4">Phosphate-binding protein PstS 2</fullName>
    </submittedName>
</protein>
<feature type="signal peptide" evidence="2">
    <location>
        <begin position="1"/>
        <end position="23"/>
    </location>
</feature>
<evidence type="ECO:0000259" key="3">
    <source>
        <dbReference type="Pfam" id="PF12849"/>
    </source>
</evidence>
<dbReference type="EMBL" id="BQKC01000001">
    <property type="protein sequence ID" value="GJM54683.1"/>
    <property type="molecule type" value="Genomic_DNA"/>
</dbReference>
<evidence type="ECO:0000313" key="5">
    <source>
        <dbReference type="Proteomes" id="UP001055025"/>
    </source>
</evidence>
<organism evidence="4 5">
    <name type="scientific">Granulimonas faecalis</name>
    <dbReference type="NCBI Taxonomy" id="2894155"/>
    <lineage>
        <taxon>Bacteria</taxon>
        <taxon>Bacillati</taxon>
        <taxon>Actinomycetota</taxon>
        <taxon>Coriobacteriia</taxon>
        <taxon>Coriobacteriales</taxon>
        <taxon>Kribbibacteriaceae</taxon>
        <taxon>Granulimonas</taxon>
    </lineage>
</organism>
<dbReference type="AlphaFoldDB" id="A0AAV5B0I3"/>
<sequence>MHARTRRIAAALAAVLCAVGLVACGQPQASAEAGGSVNVFSREDGSGTRSAFVELVGLEEKASDGTPVDLTTNDAVITNSTSVMLTSVAGDPDGIGYVSMGSLSDAVRAVAVDGVEATPANVKNGSYKLVRPLNLVTDDGLSDAAKDFVAFAESAEGQKVAEEAGYVTATDGAPYTPSGASGKVVVAGSSSVAPVAEKIAEAYKEANPAVTVEIQTSDSTTGITMASDGTADIGMASRALKDSEAAKGLTCSPVALDGIAVIVAPSQAVTDLTTQQVRDVFAGDVASWAELQGRG</sequence>
<evidence type="ECO:0000256" key="1">
    <source>
        <dbReference type="ARBA" id="ARBA00022729"/>
    </source>
</evidence>
<dbReference type="SUPFAM" id="SSF53850">
    <property type="entry name" value="Periplasmic binding protein-like II"/>
    <property type="match status" value="2"/>
</dbReference>
<dbReference type="PANTHER" id="PTHR30570:SF1">
    <property type="entry name" value="PHOSPHATE-BINDING PROTEIN PSTS"/>
    <property type="match status" value="1"/>
</dbReference>
<feature type="chain" id="PRO_5043797761" evidence="2">
    <location>
        <begin position="24"/>
        <end position="295"/>
    </location>
</feature>
<reference evidence="4" key="1">
    <citation type="journal article" date="2022" name="Int. J. Syst. Evol. Microbiol.">
        <title>Granulimonas faecalis gen. nov., sp. nov., and Leptogranulimonas caecicola gen. nov., sp. nov., novel lactate-producing Atopobiaceae bacteria isolated from mouse intestines, and an emended description of the family Atopobiaceae.</title>
        <authorList>
            <person name="Morinaga K."/>
            <person name="Kusada H."/>
            <person name="Sakamoto S."/>
            <person name="Murakami T."/>
            <person name="Toyoda A."/>
            <person name="Mori H."/>
            <person name="Meng X.Y."/>
            <person name="Takashino M."/>
            <person name="Murotomi K."/>
            <person name="Tamaki H."/>
        </authorList>
    </citation>
    <scope>NUCLEOTIDE SEQUENCE</scope>
    <source>
        <strain evidence="4">OPF53</strain>
    </source>
</reference>
<accession>A0AAV5B0I3</accession>
<feature type="domain" description="PBP" evidence="3">
    <location>
        <begin position="33"/>
        <end position="155"/>
    </location>
</feature>
<dbReference type="InterPro" id="IPR050811">
    <property type="entry name" value="Phosphate_ABC_transporter"/>
</dbReference>
<keyword evidence="5" id="KW-1185">Reference proteome</keyword>
<keyword evidence="1 2" id="KW-0732">Signal</keyword>
<evidence type="ECO:0000256" key="2">
    <source>
        <dbReference type="SAM" id="SignalP"/>
    </source>
</evidence>
<dbReference type="PROSITE" id="PS51257">
    <property type="entry name" value="PROKAR_LIPOPROTEIN"/>
    <property type="match status" value="1"/>
</dbReference>
<evidence type="ECO:0000313" key="4">
    <source>
        <dbReference type="EMBL" id="GJM54683.1"/>
    </source>
</evidence>
<proteinExistence type="predicted"/>
<gene>
    <name evidence="4" type="primary">pstS2</name>
    <name evidence="4" type="ORF">ATOP_03380</name>
</gene>
<feature type="domain" description="PBP" evidence="3">
    <location>
        <begin position="175"/>
        <end position="292"/>
    </location>
</feature>
<dbReference type="Proteomes" id="UP001055025">
    <property type="component" value="Unassembled WGS sequence"/>
</dbReference>
<dbReference type="PANTHER" id="PTHR30570">
    <property type="entry name" value="PERIPLASMIC PHOSPHATE BINDING COMPONENT OF PHOSPHATE ABC TRANSPORTER"/>
    <property type="match status" value="1"/>
</dbReference>
<dbReference type="InterPro" id="IPR024370">
    <property type="entry name" value="PBP_domain"/>
</dbReference>
<comment type="caution">
    <text evidence="4">The sequence shown here is derived from an EMBL/GenBank/DDBJ whole genome shotgun (WGS) entry which is preliminary data.</text>
</comment>
<dbReference type="Pfam" id="PF12849">
    <property type="entry name" value="PBP_like_2"/>
    <property type="match status" value="2"/>
</dbReference>
<dbReference type="Gene3D" id="3.40.190.10">
    <property type="entry name" value="Periplasmic binding protein-like II"/>
    <property type="match status" value="2"/>
</dbReference>